<dbReference type="VEuPathDB" id="VectorBase:ASIC013866"/>
<dbReference type="GO" id="GO:0016301">
    <property type="term" value="F:kinase activity"/>
    <property type="evidence" value="ECO:0007669"/>
    <property type="project" value="UniProtKB-KW"/>
</dbReference>
<evidence type="ECO:0000313" key="3">
    <source>
        <dbReference type="EnsemblMetazoa" id="ASIC013866-PA"/>
    </source>
</evidence>
<reference evidence="3" key="2">
    <citation type="submission" date="2020-05" db="UniProtKB">
        <authorList>
            <consortium name="EnsemblMetazoa"/>
        </authorList>
    </citation>
    <scope>IDENTIFICATION</scope>
</reference>
<keyword evidence="2" id="KW-0418">Kinase</keyword>
<organism evidence="2">
    <name type="scientific">Anopheles sinensis</name>
    <name type="common">Mosquito</name>
    <dbReference type="NCBI Taxonomy" id="74873"/>
    <lineage>
        <taxon>Eukaryota</taxon>
        <taxon>Metazoa</taxon>
        <taxon>Ecdysozoa</taxon>
        <taxon>Arthropoda</taxon>
        <taxon>Hexapoda</taxon>
        <taxon>Insecta</taxon>
        <taxon>Pterygota</taxon>
        <taxon>Neoptera</taxon>
        <taxon>Endopterygota</taxon>
        <taxon>Diptera</taxon>
        <taxon>Nematocera</taxon>
        <taxon>Culicoidea</taxon>
        <taxon>Culicidae</taxon>
        <taxon>Anophelinae</taxon>
        <taxon>Anopheles</taxon>
    </lineage>
</organism>
<dbReference type="EnsemblMetazoa" id="ASIC013866-RA">
    <property type="protein sequence ID" value="ASIC013866-PA"/>
    <property type="gene ID" value="ASIC013866"/>
</dbReference>
<sequence>MTLACETLQCSHTNPPPTRLIGFWVPEVDRLQHHPRIGRTRNASTFALRLRREQRRQPSPKAKDRTTDV</sequence>
<evidence type="ECO:0000256" key="1">
    <source>
        <dbReference type="SAM" id="MobiDB-lite"/>
    </source>
</evidence>
<evidence type="ECO:0000313" key="4">
    <source>
        <dbReference type="Proteomes" id="UP000030765"/>
    </source>
</evidence>
<dbReference type="EMBL" id="ATLV01020911">
    <property type="status" value="NOT_ANNOTATED_CDS"/>
    <property type="molecule type" value="Genomic_DNA"/>
</dbReference>
<proteinExistence type="predicted"/>
<evidence type="ECO:0000313" key="2">
    <source>
        <dbReference type="EMBL" id="KFB45902.1"/>
    </source>
</evidence>
<dbReference type="EMBL" id="KE525309">
    <property type="protein sequence ID" value="KFB45902.1"/>
    <property type="molecule type" value="Genomic_DNA"/>
</dbReference>
<accession>A0A084W6Q8</accession>
<gene>
    <name evidence="2" type="ORF">ZHAS_00013866</name>
</gene>
<name>A0A084W6Q8_ANOSI</name>
<keyword evidence="2" id="KW-0808">Transferase</keyword>
<dbReference type="AlphaFoldDB" id="A0A084W6Q8"/>
<feature type="region of interest" description="Disordered" evidence="1">
    <location>
        <begin position="36"/>
        <end position="69"/>
    </location>
</feature>
<dbReference type="Proteomes" id="UP000030765">
    <property type="component" value="Unassembled WGS sequence"/>
</dbReference>
<protein>
    <submittedName>
        <fullName evidence="2 3">PAS/PAC sensor signal transduction histidine kinase</fullName>
    </submittedName>
</protein>
<reference evidence="2 4" key="1">
    <citation type="journal article" date="2014" name="BMC Genomics">
        <title>Genome sequence of Anopheles sinensis provides insight into genetics basis of mosquito competence for malaria parasites.</title>
        <authorList>
            <person name="Zhou D."/>
            <person name="Zhang D."/>
            <person name="Ding G."/>
            <person name="Shi L."/>
            <person name="Hou Q."/>
            <person name="Ye Y."/>
            <person name="Xu Y."/>
            <person name="Zhou H."/>
            <person name="Xiong C."/>
            <person name="Li S."/>
            <person name="Yu J."/>
            <person name="Hong S."/>
            <person name="Yu X."/>
            <person name="Zou P."/>
            <person name="Chen C."/>
            <person name="Chang X."/>
            <person name="Wang W."/>
            <person name="Lv Y."/>
            <person name="Sun Y."/>
            <person name="Ma L."/>
            <person name="Shen B."/>
            <person name="Zhu C."/>
        </authorList>
    </citation>
    <scope>NUCLEOTIDE SEQUENCE [LARGE SCALE GENOMIC DNA]</scope>
</reference>
<keyword evidence="4" id="KW-1185">Reference proteome</keyword>